<accession>A0A4Z0MVU8</accession>
<evidence type="ECO:0000256" key="7">
    <source>
        <dbReference type="SAM" id="Phobius"/>
    </source>
</evidence>
<dbReference type="Gene3D" id="3.30.70.100">
    <property type="match status" value="1"/>
</dbReference>
<reference evidence="9 10" key="1">
    <citation type="submission" date="2019-04" db="EMBL/GenBank/DDBJ databases">
        <authorList>
            <person name="Feng G."/>
            <person name="Zhang J."/>
            <person name="Zhu H."/>
        </authorList>
    </citation>
    <scope>NUCLEOTIDE SEQUENCE [LARGE SCALE GENOMIC DNA]</scope>
    <source>
        <strain evidence="9 10">JCM 19491</strain>
    </source>
</reference>
<feature type="transmembrane region" description="Helical" evidence="7">
    <location>
        <begin position="347"/>
        <end position="367"/>
    </location>
</feature>
<feature type="transmembrane region" description="Helical" evidence="7">
    <location>
        <begin position="281"/>
        <end position="300"/>
    </location>
</feature>
<sequence>MPFLISSETASCLFYHSSLLSFVSKRVTKKGGLVCLILIGLFAGGARGQDSTSQVVVAPVAVPEREEDTAQRVEQAYVVLGRISGAVRRGADTEEITTDLPVVEGNLKTIHQNLTQYSSVINLKQVRMFDVLLADMQEQLGGWRTDLAAQSKRLTRMQVQLDSLAQHAIPDQPDTTTALGRSTERLQRKQQRASRLLTQTQRLVTQLQTRVSDCYIQALELQDEVREQSRRFTRRTLEPGNPPLWRATAADATQQAAAGQLVRESYSSQRRLLRYYFVQNWHFGAWMGIIGVVFFLWVLRNFRQVNAHPLSPEPDQQPFRYLRPVPVVGTLVVVFSIAPFFDLNPPAAYTDLLELLLVVAMSFLLWRSWPRRQFWYWLAIVGLFLGLTFTYAANEPGPGMRWAMLLLNSAAIAVGLGLQRELRRGPKLAVFVPPVIWLFVVLNLLAALCNLTGRLSLAKVLSSSGILGLTQIISLSACVRLLTEGFHLQMQRSRLAGGLATRFNFKKIEQGLRTVLSVAVVGLWLMTFTANLNIFRPLYHFLELVLTTPHHLGSMTFSIANIVLFFAIIYASVLLQRYVGHFFGETDDEFNTDPDRKGSWLVAIRLVLLAVGFILAVMASGLPLDKITIVVGALGVGVGLGLQNIINNLVSGIILIFERPFQVGDFIEVTGKTGRVKDIGIRASKLISQSGSEIIVPNGDLLSGHVINWTLTNNHIRVELGLKLAPDSDLDRARKIITEEIQANPNTLHKVAPEILLSNVNGQVYELKVLFWINNIRQEQVLKSEILAGIHRHFVQEGLKLS</sequence>
<dbReference type="EMBL" id="SRKZ01000001">
    <property type="protein sequence ID" value="TGD83285.1"/>
    <property type="molecule type" value="Genomic_DNA"/>
</dbReference>
<evidence type="ECO:0000313" key="9">
    <source>
        <dbReference type="EMBL" id="TGD83285.1"/>
    </source>
</evidence>
<dbReference type="Proteomes" id="UP000298284">
    <property type="component" value="Unassembled WGS sequence"/>
</dbReference>
<dbReference type="GO" id="GO:0008381">
    <property type="term" value="F:mechanosensitive monoatomic ion channel activity"/>
    <property type="evidence" value="ECO:0007669"/>
    <property type="project" value="UniProtKB-ARBA"/>
</dbReference>
<dbReference type="InterPro" id="IPR023408">
    <property type="entry name" value="MscS_beta-dom_sf"/>
</dbReference>
<dbReference type="InterPro" id="IPR010920">
    <property type="entry name" value="LSM_dom_sf"/>
</dbReference>
<keyword evidence="6 7" id="KW-0472">Membrane</keyword>
<keyword evidence="5 7" id="KW-1133">Transmembrane helix</keyword>
<dbReference type="PANTHER" id="PTHR30347">
    <property type="entry name" value="POTASSIUM CHANNEL RELATED"/>
    <property type="match status" value="1"/>
</dbReference>
<dbReference type="AlphaFoldDB" id="A0A4Z0MVU8"/>
<feature type="transmembrane region" description="Helical" evidence="7">
    <location>
        <begin position="430"/>
        <end position="448"/>
    </location>
</feature>
<keyword evidence="4 7" id="KW-0812">Transmembrane</keyword>
<evidence type="ECO:0000256" key="1">
    <source>
        <dbReference type="ARBA" id="ARBA00004651"/>
    </source>
</evidence>
<evidence type="ECO:0000256" key="5">
    <source>
        <dbReference type="ARBA" id="ARBA00022989"/>
    </source>
</evidence>
<dbReference type="SUPFAM" id="SSF82689">
    <property type="entry name" value="Mechanosensitive channel protein MscS (YggB), C-terminal domain"/>
    <property type="match status" value="1"/>
</dbReference>
<dbReference type="Gene3D" id="1.10.287.1260">
    <property type="match status" value="1"/>
</dbReference>
<dbReference type="InterPro" id="IPR011066">
    <property type="entry name" value="MscS_channel_C_sf"/>
</dbReference>
<feature type="transmembrane region" description="Helical" evidence="7">
    <location>
        <begin position="321"/>
        <end position="341"/>
    </location>
</feature>
<organism evidence="9 10">
    <name type="scientific">Hymenobacter wooponensis</name>
    <dbReference type="NCBI Taxonomy" id="1525360"/>
    <lineage>
        <taxon>Bacteria</taxon>
        <taxon>Pseudomonadati</taxon>
        <taxon>Bacteroidota</taxon>
        <taxon>Cytophagia</taxon>
        <taxon>Cytophagales</taxon>
        <taxon>Hymenobacteraceae</taxon>
        <taxon>Hymenobacter</taxon>
    </lineage>
</organism>
<dbReference type="RefSeq" id="WP_135529435.1">
    <property type="nucleotide sequence ID" value="NZ_SRKZ01000001.1"/>
</dbReference>
<evidence type="ECO:0000256" key="4">
    <source>
        <dbReference type="ARBA" id="ARBA00022692"/>
    </source>
</evidence>
<gene>
    <name evidence="9" type="ORF">EU557_05755</name>
</gene>
<evidence type="ECO:0000256" key="6">
    <source>
        <dbReference type="ARBA" id="ARBA00023136"/>
    </source>
</evidence>
<proteinExistence type="inferred from homology"/>
<dbReference type="InterPro" id="IPR006685">
    <property type="entry name" value="MscS_channel_2nd"/>
</dbReference>
<dbReference type="GO" id="GO:0005886">
    <property type="term" value="C:plasma membrane"/>
    <property type="evidence" value="ECO:0007669"/>
    <property type="project" value="UniProtKB-SubCell"/>
</dbReference>
<dbReference type="Gene3D" id="2.30.30.60">
    <property type="match status" value="1"/>
</dbReference>
<feature type="transmembrane region" description="Helical" evidence="7">
    <location>
        <begin position="600"/>
        <end position="621"/>
    </location>
</feature>
<feature type="transmembrane region" description="Helical" evidence="7">
    <location>
        <begin position="399"/>
        <end position="418"/>
    </location>
</feature>
<name>A0A4Z0MVU8_9BACT</name>
<evidence type="ECO:0000313" key="10">
    <source>
        <dbReference type="Proteomes" id="UP000298284"/>
    </source>
</evidence>
<comment type="caution">
    <text evidence="9">The sequence shown here is derived from an EMBL/GenBank/DDBJ whole genome shotgun (WGS) entry which is preliminary data.</text>
</comment>
<keyword evidence="10" id="KW-1185">Reference proteome</keyword>
<comment type="similarity">
    <text evidence="2">Belongs to the MscS (TC 1.A.23) family.</text>
</comment>
<dbReference type="SUPFAM" id="SSF50182">
    <property type="entry name" value="Sm-like ribonucleoproteins"/>
    <property type="match status" value="1"/>
</dbReference>
<feature type="transmembrane region" description="Helical" evidence="7">
    <location>
        <begin position="374"/>
        <end position="393"/>
    </location>
</feature>
<dbReference type="SUPFAM" id="SSF82861">
    <property type="entry name" value="Mechanosensitive channel protein MscS (YggB), transmembrane region"/>
    <property type="match status" value="1"/>
</dbReference>
<feature type="domain" description="Mechanosensitive ion channel MscS" evidence="8">
    <location>
        <begin position="644"/>
        <end position="710"/>
    </location>
</feature>
<dbReference type="InterPro" id="IPR011014">
    <property type="entry name" value="MscS_channel_TM-2"/>
</dbReference>
<feature type="transmembrane region" description="Helical" evidence="7">
    <location>
        <begin position="515"/>
        <end position="535"/>
    </location>
</feature>
<feature type="transmembrane region" description="Helical" evidence="7">
    <location>
        <begin position="627"/>
        <end position="646"/>
    </location>
</feature>
<evidence type="ECO:0000256" key="2">
    <source>
        <dbReference type="ARBA" id="ARBA00008017"/>
    </source>
</evidence>
<protein>
    <submittedName>
        <fullName evidence="9">Mechanosensitive ion channel</fullName>
    </submittedName>
</protein>
<keyword evidence="3" id="KW-1003">Cell membrane</keyword>
<feature type="transmembrane region" description="Helical" evidence="7">
    <location>
        <begin position="555"/>
        <end position="579"/>
    </location>
</feature>
<feature type="transmembrane region" description="Helical" evidence="7">
    <location>
        <begin position="460"/>
        <end position="482"/>
    </location>
</feature>
<dbReference type="PANTHER" id="PTHR30347:SF1">
    <property type="entry name" value="MECHANOSENSITIVE CHANNEL MSCK"/>
    <property type="match status" value="1"/>
</dbReference>
<dbReference type="OrthoDB" id="9809206at2"/>
<dbReference type="InterPro" id="IPR052702">
    <property type="entry name" value="MscS-like_channel"/>
</dbReference>
<evidence type="ECO:0000256" key="3">
    <source>
        <dbReference type="ARBA" id="ARBA00022475"/>
    </source>
</evidence>
<comment type="subcellular location">
    <subcellularLocation>
        <location evidence="1">Cell membrane</location>
        <topology evidence="1">Multi-pass membrane protein</topology>
    </subcellularLocation>
</comment>
<evidence type="ECO:0000259" key="8">
    <source>
        <dbReference type="Pfam" id="PF00924"/>
    </source>
</evidence>
<dbReference type="Pfam" id="PF00924">
    <property type="entry name" value="MS_channel_2nd"/>
    <property type="match status" value="1"/>
</dbReference>